<dbReference type="AlphaFoldDB" id="A0AAE3XB07"/>
<accession>A0AAE3XB07</accession>
<sequence>MTLDEALRALEGRIQEFEDDYYSPTDHVHAEFRKVTRLTGRLARRTTTHDWDDEAMVAYSHQEPEEEKVFVCLLRRYQADNSEQEVTLAAHADLTQCLLAAAERLALDTPLTWEDPAAVRAAEQQLRQQLFTKGLMGN</sequence>
<dbReference type="RefSeq" id="WP_309854258.1">
    <property type="nucleotide sequence ID" value="NZ_JAVDQJ010000004.1"/>
</dbReference>
<gene>
    <name evidence="1" type="ORF">J2Y00_001720</name>
</gene>
<reference evidence="1" key="1">
    <citation type="submission" date="2023-07" db="EMBL/GenBank/DDBJ databases">
        <title>Sorghum-associated microbial communities from plants grown in Nebraska, USA.</title>
        <authorList>
            <person name="Schachtman D."/>
        </authorList>
    </citation>
    <scope>NUCLEOTIDE SEQUENCE</scope>
    <source>
        <strain evidence="1">BE330</strain>
    </source>
</reference>
<dbReference type="EMBL" id="JAVDQK010000004">
    <property type="protein sequence ID" value="MDR6218157.1"/>
    <property type="molecule type" value="Genomic_DNA"/>
</dbReference>
<comment type="caution">
    <text evidence="1">The sequence shown here is derived from an EMBL/GenBank/DDBJ whole genome shotgun (WGS) entry which is preliminary data.</text>
</comment>
<evidence type="ECO:0000313" key="1">
    <source>
        <dbReference type="EMBL" id="MDR6218157.1"/>
    </source>
</evidence>
<organism evidence="1 2">
    <name type="scientific">Deinococcus soli</name>
    <name type="common">ex Cha et al. 2016</name>
    <dbReference type="NCBI Taxonomy" id="1309411"/>
    <lineage>
        <taxon>Bacteria</taxon>
        <taxon>Thermotogati</taxon>
        <taxon>Deinococcota</taxon>
        <taxon>Deinococci</taxon>
        <taxon>Deinococcales</taxon>
        <taxon>Deinococcaceae</taxon>
        <taxon>Deinococcus</taxon>
    </lineage>
</organism>
<protein>
    <submittedName>
        <fullName evidence="1">Uncharacterized protein</fullName>
    </submittedName>
</protein>
<dbReference type="Proteomes" id="UP001185331">
    <property type="component" value="Unassembled WGS sequence"/>
</dbReference>
<name>A0AAE3XB07_9DEIO</name>
<evidence type="ECO:0000313" key="2">
    <source>
        <dbReference type="Proteomes" id="UP001185331"/>
    </source>
</evidence>
<proteinExistence type="predicted"/>